<dbReference type="Proteomes" id="UP000509241">
    <property type="component" value="Chromosome"/>
</dbReference>
<dbReference type="SUPFAM" id="SSF49452">
    <property type="entry name" value="Starch-binding domain-like"/>
    <property type="match status" value="1"/>
</dbReference>
<evidence type="ECO:0000313" key="4">
    <source>
        <dbReference type="Proteomes" id="UP000509241"/>
    </source>
</evidence>
<dbReference type="Pfam" id="PF13620">
    <property type="entry name" value="CarboxypepD_reg"/>
    <property type="match status" value="2"/>
</dbReference>
<dbReference type="RefSeq" id="WP_179263587.1">
    <property type="nucleotide sequence ID" value="NZ_CP058601.1"/>
</dbReference>
<protein>
    <submittedName>
        <fullName evidence="3">Carboxypeptidase regulatory-like domain-containing protein</fullName>
    </submittedName>
</protein>
<feature type="compositionally biased region" description="Low complexity" evidence="1">
    <location>
        <begin position="160"/>
        <end position="174"/>
    </location>
</feature>
<dbReference type="AlphaFoldDB" id="A0A7D5GJM5"/>
<name>A0A7D5GJM5_9EURY</name>
<feature type="compositionally biased region" description="Basic and acidic residues" evidence="1">
    <location>
        <begin position="297"/>
        <end position="306"/>
    </location>
</feature>
<feature type="region of interest" description="Disordered" evidence="1">
    <location>
        <begin position="218"/>
        <end position="239"/>
    </location>
</feature>
<dbReference type="GO" id="GO:0030246">
    <property type="term" value="F:carbohydrate binding"/>
    <property type="evidence" value="ECO:0007669"/>
    <property type="project" value="InterPro"/>
</dbReference>
<dbReference type="KEGG" id="haly:HYG82_18960"/>
<dbReference type="InterPro" id="IPR008969">
    <property type="entry name" value="CarboxyPept-like_regulatory"/>
</dbReference>
<evidence type="ECO:0000256" key="2">
    <source>
        <dbReference type="SAM" id="Phobius"/>
    </source>
</evidence>
<dbReference type="GO" id="GO:0004180">
    <property type="term" value="F:carboxypeptidase activity"/>
    <property type="evidence" value="ECO:0007669"/>
    <property type="project" value="UniProtKB-KW"/>
</dbReference>
<keyword evidence="2" id="KW-1133">Transmembrane helix</keyword>
<gene>
    <name evidence="3" type="ORF">HYG82_18960</name>
</gene>
<evidence type="ECO:0000313" key="3">
    <source>
        <dbReference type="EMBL" id="QLG50768.1"/>
    </source>
</evidence>
<keyword evidence="3" id="KW-0378">Hydrolase</keyword>
<reference evidence="3 4" key="1">
    <citation type="submission" date="2020-07" db="EMBL/GenBank/DDBJ databases">
        <authorList>
            <person name="Cui H."/>
        </authorList>
    </citation>
    <scope>NUCLEOTIDE SEQUENCE [LARGE SCALE GENOMIC DNA]</scope>
    <source>
        <strain evidence="3 4">YPL8</strain>
    </source>
</reference>
<keyword evidence="3" id="KW-0121">Carboxypeptidase</keyword>
<feature type="compositionally biased region" description="Acidic residues" evidence="1">
    <location>
        <begin position="96"/>
        <end position="137"/>
    </location>
</feature>
<dbReference type="OrthoDB" id="178051at2157"/>
<evidence type="ECO:0000256" key="1">
    <source>
        <dbReference type="SAM" id="MobiDB-lite"/>
    </source>
</evidence>
<feature type="compositionally biased region" description="Acidic residues" evidence="1">
    <location>
        <begin position="73"/>
        <end position="89"/>
    </location>
</feature>
<dbReference type="Gene3D" id="2.60.40.1120">
    <property type="entry name" value="Carboxypeptidase-like, regulatory domain"/>
    <property type="match status" value="2"/>
</dbReference>
<dbReference type="EMBL" id="CP058601">
    <property type="protein sequence ID" value="QLG50768.1"/>
    <property type="molecule type" value="Genomic_DNA"/>
</dbReference>
<keyword evidence="2" id="KW-0812">Transmembrane</keyword>
<keyword evidence="3" id="KW-0645">Protease</keyword>
<feature type="transmembrane region" description="Helical" evidence="2">
    <location>
        <begin position="20"/>
        <end position="41"/>
    </location>
</feature>
<keyword evidence="2" id="KW-0472">Membrane</keyword>
<dbReference type="GeneID" id="56035417"/>
<accession>A0A7D5GJM5</accession>
<proteinExistence type="predicted"/>
<feature type="region of interest" description="Disordered" evidence="1">
    <location>
        <begin position="265"/>
        <end position="324"/>
    </location>
</feature>
<keyword evidence="4" id="KW-1185">Reference proteome</keyword>
<sequence length="324" mass="33640">MRSNTQQRANTRSLSSSVQVLLIIFGVVFLVAGVTLAVGGVSVSGTIGSLTDALSDSDSPDDTGGTGGAGSGDSDDGDPTSNESDDNNDDPATNESDGDTDPPSNESDDNNDDDNNDDDNNDDDNNDDDNNDDDNNDDETHTLTVEVVDQDGDPVPGADVTVTSGSGDSETGETGMDGEAEFIGPNGDYTISATAEGYTPGTGNAKIDDGDESTEVTLEEEEAETYSIGGTVTNESDEPIDSATVTITGNGVDEEVTVDDDGSFEKENLEKGEYTVTANADGYQENSEPVTIEDSDKDNIELPLEKEGDDDDGGGIFSPYQISN</sequence>
<dbReference type="InterPro" id="IPR013784">
    <property type="entry name" value="Carb-bd-like_fold"/>
</dbReference>
<feature type="region of interest" description="Disordered" evidence="1">
    <location>
        <begin position="52"/>
        <end position="179"/>
    </location>
</feature>
<dbReference type="SUPFAM" id="SSF49464">
    <property type="entry name" value="Carboxypeptidase regulatory domain-like"/>
    <property type="match status" value="1"/>
</dbReference>
<organism evidence="3 4">
    <name type="scientific">Natrinema halophilum</name>
    <dbReference type="NCBI Taxonomy" id="1699371"/>
    <lineage>
        <taxon>Archaea</taxon>
        <taxon>Methanobacteriati</taxon>
        <taxon>Methanobacteriota</taxon>
        <taxon>Stenosarchaea group</taxon>
        <taxon>Halobacteria</taxon>
        <taxon>Halobacteriales</taxon>
        <taxon>Natrialbaceae</taxon>
        <taxon>Natrinema</taxon>
    </lineage>
</organism>